<dbReference type="InterPro" id="IPR036770">
    <property type="entry name" value="Ankyrin_rpt-contain_sf"/>
</dbReference>
<reference evidence="2 3" key="1">
    <citation type="journal article" date="2013" name="PLoS Genet.">
        <title>Genomic mechanisms accounting for the adaptation to parasitism in nematode-trapping fungi.</title>
        <authorList>
            <person name="Meerupati T."/>
            <person name="Andersson K.M."/>
            <person name="Friman E."/>
            <person name="Kumar D."/>
            <person name="Tunlid A."/>
            <person name="Ahren D."/>
        </authorList>
    </citation>
    <scope>NUCLEOTIDE SEQUENCE [LARGE SCALE GENOMIC DNA]</scope>
    <source>
        <strain evidence="2 3">CBS 200.50</strain>
    </source>
</reference>
<dbReference type="eggNOG" id="ENOG502RZNG">
    <property type="taxonomic scope" value="Eukaryota"/>
</dbReference>
<dbReference type="Proteomes" id="UP000015100">
    <property type="component" value="Unassembled WGS sequence"/>
</dbReference>
<accession>S8BDM9</accession>
<dbReference type="STRING" id="1284197.S8BDM9"/>
<dbReference type="Gene3D" id="1.25.40.20">
    <property type="entry name" value="Ankyrin repeat-containing domain"/>
    <property type="match status" value="1"/>
</dbReference>
<dbReference type="SUPFAM" id="SSF48403">
    <property type="entry name" value="Ankyrin repeat"/>
    <property type="match status" value="1"/>
</dbReference>
<dbReference type="PANTHER" id="PTHR38788">
    <property type="entry name" value="CLR5 DOMAIN-CONTAINING PROTEIN"/>
    <property type="match status" value="1"/>
</dbReference>
<dbReference type="OrthoDB" id="539213at2759"/>
<dbReference type="Pfam" id="PF14420">
    <property type="entry name" value="Clr5"/>
    <property type="match status" value="1"/>
</dbReference>
<comment type="caution">
    <text evidence="2">The sequence shown here is derived from an EMBL/GenBank/DDBJ whole genome shotgun (WGS) entry which is preliminary data.</text>
</comment>
<dbReference type="InterPro" id="IPR002110">
    <property type="entry name" value="Ankyrin_rpt"/>
</dbReference>
<evidence type="ECO:0000313" key="2">
    <source>
        <dbReference type="EMBL" id="EPS37308.1"/>
    </source>
</evidence>
<organism evidence="2 3">
    <name type="scientific">Dactylellina haptotyla (strain CBS 200.50)</name>
    <name type="common">Nematode-trapping fungus</name>
    <name type="synonym">Monacrosporium haptotylum</name>
    <dbReference type="NCBI Taxonomy" id="1284197"/>
    <lineage>
        <taxon>Eukaryota</taxon>
        <taxon>Fungi</taxon>
        <taxon>Dikarya</taxon>
        <taxon>Ascomycota</taxon>
        <taxon>Pezizomycotina</taxon>
        <taxon>Orbiliomycetes</taxon>
        <taxon>Orbiliales</taxon>
        <taxon>Orbiliaceae</taxon>
        <taxon>Dactylellina</taxon>
    </lineage>
</organism>
<dbReference type="PANTHER" id="PTHR38788:SF3">
    <property type="entry name" value="CLR5 DOMAIN-CONTAINING PROTEIN"/>
    <property type="match status" value="1"/>
</dbReference>
<proteinExistence type="predicted"/>
<reference evidence="3" key="2">
    <citation type="submission" date="2013-04" db="EMBL/GenBank/DDBJ databases">
        <title>Genomic mechanisms accounting for the adaptation to parasitism in nematode-trapping fungi.</title>
        <authorList>
            <person name="Ahren D.G."/>
        </authorList>
    </citation>
    <scope>NUCLEOTIDE SEQUENCE [LARGE SCALE GENOMIC DNA]</scope>
    <source>
        <strain evidence="3">CBS 200.50</strain>
    </source>
</reference>
<evidence type="ECO:0000259" key="1">
    <source>
        <dbReference type="Pfam" id="PF14420"/>
    </source>
</evidence>
<dbReference type="OMA" id="GNIDICY"/>
<sequence>MNTTTLKLKPEDWNPHQEYIRTLYLEEYKSVKQIRDALEKERGLIATISQCNRVINQVWKLKKTFTNADIQYIEREKRKRTYEGKDTVVKIGGRVVGDDEIQRKKARKYQTVFEQQRDRLNQDESTDIDMAHKVPGIEFITPSPTALSPIMPPVQLSTTPTHSQYFPSLSLTRSPSPAAYNQVWPTSFFEENWGDILGLGSPPPSSSSFLTWPESPSHSGAASPIVRIRPIYRYTWMQQFSRNPLLHVMPTWRFQDNIDYIITSYFSSKSMNSPTSQIQLKDILTLKPFKCVEDWQTTNLIRYSNSFSLDLVVNLLKSCMIRLSNNTDKPRVQRQYTDKLLESGIIQNNLDILRAVIQQSKKTARRDGEANSRDSELIVKNFAIQLFYAAARTGNLQTLKFLLQLDILGDISGTTPRTLSNLIGATAIQFAIEYRQEPAFALLVKQGTDLNTLPVSDLSFPLLWTAVAVGDTSILMALVDHGATDRYQSFQKYTELRRKYLSELRNDRLAWAKEFRTPSPFLDITSALNFSISLKRLECYRLLARLCKERYGFSPDIKSKSNIIYIAIEHKAYELLEEIISSVPSTARAKLINKKVMGLLPYCGQIKHTALAWAIVRKDTKAMALLLGHGASARKVDLHTHVCPHHLLESPFKEKLEDLGLRDIVLQLKDAEAQKEAFNDDHSLFGDLENSDYDSEGEERIEWTTRFTELTDNLEELFDLIDKILESNKESREAQMYIKLCLPFLEWLDFDLVDEYGYGSIYTLAQAVFWDQHKCAEFMQKIYFFLYNLQGDSSEVDLNYDGLPTYDRSEPGFLSFRNPISRSKRARLREFVDSYCRTDTWRSRRFCIRNMDLFCCYENKDYEPGESRNKNRGYQRGVYNPAKGERFARRLGPWFEKHIGSAEIQYIFEWALSIRDKNFHKNLCDIGLTHLHKMPRRQVETFLRLAAHCDFHSIVEAIFKNIENIEDSDIVVAEATWFSGMKTFSLIIEQYQLSVLSADQTSHSKVLGLETSLLVAVLLGQTYKVIRLIPYTDLEYELFPGVTLLVVAVELGQLDITKVLLHAGASKYLEACKHRASKARFFILVEVLQEAINQAKTKSRAEMLRKSGVGIPELSQWSQDEIFANFEGYLEDTETGGEYSQEIFKAWTYPGHASYDIDLSPKPDAFDEDD</sequence>
<evidence type="ECO:0000313" key="3">
    <source>
        <dbReference type="Proteomes" id="UP000015100"/>
    </source>
</evidence>
<protein>
    <recommendedName>
        <fullName evidence="1">Clr5 domain-containing protein</fullName>
    </recommendedName>
</protein>
<name>S8BDM9_DACHA</name>
<dbReference type="InterPro" id="IPR025676">
    <property type="entry name" value="Clr5_dom"/>
</dbReference>
<dbReference type="AlphaFoldDB" id="S8BDM9"/>
<feature type="domain" description="Clr5" evidence="1">
    <location>
        <begin position="10"/>
        <end position="63"/>
    </location>
</feature>
<dbReference type="EMBL" id="AQGS01000677">
    <property type="protein sequence ID" value="EPS37308.1"/>
    <property type="molecule type" value="Genomic_DNA"/>
</dbReference>
<dbReference type="SMART" id="SM00248">
    <property type="entry name" value="ANK"/>
    <property type="match status" value="7"/>
</dbReference>
<gene>
    <name evidence="2" type="ORF">H072_9070</name>
</gene>
<dbReference type="HOGENOM" id="CLU_301681_0_0_1"/>
<keyword evidence="3" id="KW-1185">Reference proteome</keyword>